<name>A0ABP8M0N9_9BACT</name>
<sequence>MHNTFNIKTGARLLLGLALWISPLSFCFAQRTIRVTVVSVTYKEVNLSWPSVLAEAYLVERKEDNFGQNFVTIATLGGKGGTNTYQDRTVVPNTNYRYRIRGIYDKGSDVLSPEIAVTIPIAPPSAPSGLTATTEGTQSIRLSWSDANGAEASYVLERSSDGGGTYAAIANVPYSRTPSYTDNGLKPQTRYCYRVKARNSSGDSGYSNAACTATEQGSPNAPTSLIAGANQVFQIQLNWIDRSDNETSFEIERRSEDGTFARIATTGANVTQFLDGPLTPGTRYYYRVRAVNGTGASGYTNEANAVTAQSPPAAPRALSAVTAGSRQINLIWQDQANNEDAFEIERSTDGSNFTKIADAGANTTSFQSTGLAPNTRYWYRVRARNSGGLSAYSNVAEATTRDEAPQTPGPISGNAVSNTQINLSWADNSGNETGFELESSGNGTNFAKIADLGPNTTSYQHTGLTTLTRYWYRIRAKNAVGNSAYSNVVQITTLDVPPAAPTGLAAVAVSSSQINLTWKDNSGNETGFEIERSTDGKNFVKTGDAGANAVAFQQSGLAPATRYWFRVRSRNSRGGSSYSNIADATTRDVPPANPAGLSATAISYQQISLKWTDQSGNETGFEIERSTDGKTFQKIVSVAANVTSYQNTGLTELTQYYYRVRAVNAIGSSGYSEIASAKTPKAPLPDQPKNLTAVPIDFDLIQLKWSPVSTNTTTVVIERSQYPDREFKEIGRQQAAVTQFPDHEILPVRDYYYRIKATNPAGSSPYSNVAKISAGDIITGLENADPASLVYASDNKLYVRIGSPDAADLALFDKRGIKRLTFSVTDRSEILLSGLEPGIYFVMLRTSRKLSRHKILVK</sequence>
<dbReference type="RefSeq" id="WP_345030184.1">
    <property type="nucleotide sequence ID" value="NZ_BAABEY010000026.1"/>
</dbReference>
<dbReference type="Proteomes" id="UP001501508">
    <property type="component" value="Unassembled WGS sequence"/>
</dbReference>
<evidence type="ECO:0000313" key="4">
    <source>
        <dbReference type="Proteomes" id="UP001501508"/>
    </source>
</evidence>
<feature type="domain" description="Fibronectin type-III" evidence="2">
    <location>
        <begin position="407"/>
        <end position="496"/>
    </location>
</feature>
<feature type="domain" description="Fibronectin type-III" evidence="2">
    <location>
        <begin position="221"/>
        <end position="310"/>
    </location>
</feature>
<organism evidence="3 4">
    <name type="scientific">Ravibacter arvi</name>
    <dbReference type="NCBI Taxonomy" id="2051041"/>
    <lineage>
        <taxon>Bacteria</taxon>
        <taxon>Pseudomonadati</taxon>
        <taxon>Bacteroidota</taxon>
        <taxon>Cytophagia</taxon>
        <taxon>Cytophagales</taxon>
        <taxon>Spirosomataceae</taxon>
        <taxon>Ravibacter</taxon>
    </lineage>
</organism>
<feature type="domain" description="Fibronectin type-III" evidence="2">
    <location>
        <begin position="687"/>
        <end position="777"/>
    </location>
</feature>
<feature type="domain" description="Fibronectin type-III" evidence="2">
    <location>
        <begin position="29"/>
        <end position="122"/>
    </location>
</feature>
<dbReference type="InterPro" id="IPR003961">
    <property type="entry name" value="FN3_dom"/>
</dbReference>
<evidence type="ECO:0000313" key="3">
    <source>
        <dbReference type="EMBL" id="GAA4441922.1"/>
    </source>
</evidence>
<evidence type="ECO:0000259" key="2">
    <source>
        <dbReference type="PROSITE" id="PS50853"/>
    </source>
</evidence>
<dbReference type="PROSITE" id="PS50853">
    <property type="entry name" value="FN3"/>
    <property type="match status" value="8"/>
</dbReference>
<feature type="domain" description="Fibronectin type-III" evidence="2">
    <location>
        <begin position="123"/>
        <end position="217"/>
    </location>
</feature>
<feature type="domain" description="Fibronectin type-III" evidence="2">
    <location>
        <begin position="500"/>
        <end position="589"/>
    </location>
</feature>
<protein>
    <recommendedName>
        <fullName evidence="2">Fibronectin type-III domain-containing protein</fullName>
    </recommendedName>
</protein>
<reference evidence="4" key="1">
    <citation type="journal article" date="2019" name="Int. J. Syst. Evol. Microbiol.">
        <title>The Global Catalogue of Microorganisms (GCM) 10K type strain sequencing project: providing services to taxonomists for standard genome sequencing and annotation.</title>
        <authorList>
            <consortium name="The Broad Institute Genomics Platform"/>
            <consortium name="The Broad Institute Genome Sequencing Center for Infectious Disease"/>
            <person name="Wu L."/>
            <person name="Ma J."/>
        </authorList>
    </citation>
    <scope>NUCLEOTIDE SEQUENCE [LARGE SCALE GENOMIC DNA]</scope>
    <source>
        <strain evidence="4">JCM 31920</strain>
    </source>
</reference>
<proteinExistence type="predicted"/>
<dbReference type="PANTHER" id="PTHR13817">
    <property type="entry name" value="TITIN"/>
    <property type="match status" value="1"/>
</dbReference>
<dbReference type="Gene3D" id="2.60.40.10">
    <property type="entry name" value="Immunoglobulins"/>
    <property type="match status" value="8"/>
</dbReference>
<keyword evidence="4" id="KW-1185">Reference proteome</keyword>
<dbReference type="Pfam" id="PF00041">
    <property type="entry name" value="fn3"/>
    <property type="match status" value="6"/>
</dbReference>
<feature type="domain" description="Fibronectin type-III" evidence="2">
    <location>
        <begin position="590"/>
        <end position="682"/>
    </location>
</feature>
<feature type="domain" description="Fibronectin type-III" evidence="2">
    <location>
        <begin position="311"/>
        <end position="403"/>
    </location>
</feature>
<dbReference type="PANTHER" id="PTHR13817:SF173">
    <property type="entry name" value="FRAZZLED"/>
    <property type="match status" value="1"/>
</dbReference>
<dbReference type="SMART" id="SM00060">
    <property type="entry name" value="FN3"/>
    <property type="match status" value="8"/>
</dbReference>
<dbReference type="SUPFAM" id="SSF49265">
    <property type="entry name" value="Fibronectin type III"/>
    <property type="match status" value="5"/>
</dbReference>
<accession>A0ABP8M0N9</accession>
<comment type="caution">
    <text evidence="3">The sequence shown here is derived from an EMBL/GenBank/DDBJ whole genome shotgun (WGS) entry which is preliminary data.</text>
</comment>
<keyword evidence="1" id="KW-0677">Repeat</keyword>
<gene>
    <name evidence="3" type="ORF">GCM10023091_27850</name>
</gene>
<dbReference type="InterPro" id="IPR050964">
    <property type="entry name" value="Striated_Muscle_Regulatory"/>
</dbReference>
<dbReference type="CDD" id="cd00063">
    <property type="entry name" value="FN3"/>
    <property type="match status" value="7"/>
</dbReference>
<dbReference type="EMBL" id="BAABEY010000026">
    <property type="protein sequence ID" value="GAA4441922.1"/>
    <property type="molecule type" value="Genomic_DNA"/>
</dbReference>
<dbReference type="InterPro" id="IPR036116">
    <property type="entry name" value="FN3_sf"/>
</dbReference>
<dbReference type="InterPro" id="IPR013783">
    <property type="entry name" value="Ig-like_fold"/>
</dbReference>
<evidence type="ECO:0000256" key="1">
    <source>
        <dbReference type="ARBA" id="ARBA00022737"/>
    </source>
</evidence>